<accession>A0A9Q0M397</accession>
<dbReference type="AlphaFoldDB" id="A0A9Q0M397"/>
<evidence type="ECO:0000256" key="1">
    <source>
        <dbReference type="SAM" id="MobiDB-lite"/>
    </source>
</evidence>
<dbReference type="Proteomes" id="UP001142055">
    <property type="component" value="Chromosome 3"/>
</dbReference>
<feature type="compositionally biased region" description="Polar residues" evidence="1">
    <location>
        <begin position="344"/>
        <end position="354"/>
    </location>
</feature>
<feature type="region of interest" description="Disordered" evidence="1">
    <location>
        <begin position="298"/>
        <end position="322"/>
    </location>
</feature>
<evidence type="ECO:0000313" key="3">
    <source>
        <dbReference type="Proteomes" id="UP001142055"/>
    </source>
</evidence>
<sequence length="623" mass="69236">MYSVFRQTTRHLVSPFAYGDNSIKIRYLHPNTSCFWKFKRTDNYPPTCTVPFGLGIILYTVHKAYKERIRRNSLNDDTNGTIENQTTKRNEAEIVEVTNAFILNGKSNRDELILLEVKDTKGKDNQDLSQPIAYRCESEDQPKMENSNENSGKLTITMEDYKGSEATQQNQDILNSSFVGYLSSKIFTSLKDGVCNIFAGSPAELSVNEIAKDIENGNISSAKDKITSLVTLKSGDKIVSDVEENVSKLVDVVKANVLENMDKNVTSILDISSNDGNKGKLDRRYRIWDIDAARKKQYKNNKESPDKVSKKEVDSNTNATQTQIPTLAEIPALVESLAKTATETLTSASAPTSENEIKTPEQDSKSIVPSAVTDAVKSLSDKIENVVPILEDKKEIVQNLLTDNKLDNKESIVPSVVTDAVKSLTDKVENIIPIPDDKKEISQNSSTDEKLDNKESIVPSVVTDAVKSLSDKIDNVVPILEDKKETVQNLLKDENSDNKESIVPSEVSDAVKSLSDEFKNIVPILEDKKEILEKLIIEGKLDNKEGESEQPVKNEKPTTPKIKIKTIEIKSDAIKNGILQIKSKINEQCQKQMEIVGLQAKKVINVSSSIVSGLKKPENQESK</sequence>
<feature type="compositionally biased region" description="Basic and acidic residues" evidence="1">
    <location>
        <begin position="298"/>
        <end position="314"/>
    </location>
</feature>
<gene>
    <name evidence="2" type="ORF">RDWZM_009060</name>
</gene>
<reference evidence="2" key="1">
    <citation type="submission" date="2022-12" db="EMBL/GenBank/DDBJ databases">
        <title>Genome assemblies of Blomia tropicalis.</title>
        <authorList>
            <person name="Cui Y."/>
        </authorList>
    </citation>
    <scope>NUCLEOTIDE SEQUENCE</scope>
    <source>
        <tissue evidence="2">Adult mites</tissue>
    </source>
</reference>
<proteinExistence type="predicted"/>
<keyword evidence="3" id="KW-1185">Reference proteome</keyword>
<organism evidence="2 3">
    <name type="scientific">Blomia tropicalis</name>
    <name type="common">Mite</name>
    <dbReference type="NCBI Taxonomy" id="40697"/>
    <lineage>
        <taxon>Eukaryota</taxon>
        <taxon>Metazoa</taxon>
        <taxon>Ecdysozoa</taxon>
        <taxon>Arthropoda</taxon>
        <taxon>Chelicerata</taxon>
        <taxon>Arachnida</taxon>
        <taxon>Acari</taxon>
        <taxon>Acariformes</taxon>
        <taxon>Sarcoptiformes</taxon>
        <taxon>Astigmata</taxon>
        <taxon>Glycyphagoidea</taxon>
        <taxon>Echimyopodidae</taxon>
        <taxon>Blomia</taxon>
    </lineage>
</organism>
<name>A0A9Q0M397_BLOTA</name>
<dbReference type="EMBL" id="JAPWDV010000003">
    <property type="protein sequence ID" value="KAJ6217903.1"/>
    <property type="molecule type" value="Genomic_DNA"/>
</dbReference>
<evidence type="ECO:0000313" key="2">
    <source>
        <dbReference type="EMBL" id="KAJ6217903.1"/>
    </source>
</evidence>
<comment type="caution">
    <text evidence="2">The sequence shown here is derived from an EMBL/GenBank/DDBJ whole genome shotgun (WGS) entry which is preliminary data.</text>
</comment>
<protein>
    <submittedName>
        <fullName evidence="2">Uncharacterized protein</fullName>
    </submittedName>
</protein>
<feature type="region of interest" description="Disordered" evidence="1">
    <location>
        <begin position="344"/>
        <end position="366"/>
    </location>
</feature>
<feature type="compositionally biased region" description="Basic and acidic residues" evidence="1">
    <location>
        <begin position="355"/>
        <end position="364"/>
    </location>
</feature>